<keyword evidence="1" id="KW-0175">Coiled coil</keyword>
<reference evidence="4" key="1">
    <citation type="journal article" date="2022" name="Int. J. Mol. Sci.">
        <title>Draft Genome of Tanacetum Coccineum: Genomic Comparison of Closely Related Tanacetum-Family Plants.</title>
        <authorList>
            <person name="Yamashiro T."/>
            <person name="Shiraishi A."/>
            <person name="Nakayama K."/>
            <person name="Satake H."/>
        </authorList>
    </citation>
    <scope>NUCLEOTIDE SEQUENCE</scope>
</reference>
<feature type="compositionally biased region" description="Polar residues" evidence="2">
    <location>
        <begin position="16"/>
        <end position="25"/>
    </location>
</feature>
<evidence type="ECO:0000259" key="3">
    <source>
        <dbReference type="Pfam" id="PF03469"/>
    </source>
</evidence>
<feature type="region of interest" description="Disordered" evidence="2">
    <location>
        <begin position="1"/>
        <end position="25"/>
    </location>
</feature>
<dbReference type="PANTHER" id="PTHR21596">
    <property type="entry name" value="RIBONUCLEASE P SUBUNIT P38"/>
    <property type="match status" value="1"/>
</dbReference>
<dbReference type="Pfam" id="PF03469">
    <property type="entry name" value="XH"/>
    <property type="match status" value="1"/>
</dbReference>
<feature type="domain" description="Factor of DNA methylation 1-5/IDN2" evidence="3">
    <location>
        <begin position="239"/>
        <end position="292"/>
    </location>
</feature>
<dbReference type="Proteomes" id="UP001151760">
    <property type="component" value="Unassembled WGS sequence"/>
</dbReference>
<dbReference type="PANTHER" id="PTHR21596:SF65">
    <property type="entry name" value="PROTEIN INVOLVED IN DE NOVO 2-RELATED"/>
    <property type="match status" value="1"/>
</dbReference>
<keyword evidence="5" id="KW-1185">Reference proteome</keyword>
<sequence length="321" mass="37100">MMEDNIVQRFSGKSGAGSSNNIHGELFSQNDVRTVPEIIMTGKGPKATKLMSNLTNVMEVKKRRLEEMEGKYMETKNTISKLIAENDKLQQSYYEEVKEMQFSIREHFQWICNDHEMVNLKLQGQEKELELRSTELQKREDNQLAIMEQKKAEERMLKLAEDQKREKEKLHDQIIELQKKLDDKQRLELEIRQMKGALKVMEHMTDSKKKRDLIQEDLKEKEDAEGLMENSARSLISVKRMGVLDVKPFIAAAKRNGSGKNETIKMASLWESHLMDPSWHPFKVITVGGKIKHRNGNGKGIRGRYGNGKRQKSKIQDTGTA</sequence>
<feature type="region of interest" description="Disordered" evidence="2">
    <location>
        <begin position="290"/>
        <end position="321"/>
    </location>
</feature>
<evidence type="ECO:0000313" key="4">
    <source>
        <dbReference type="EMBL" id="GJT37297.1"/>
    </source>
</evidence>
<reference evidence="4" key="2">
    <citation type="submission" date="2022-01" db="EMBL/GenBank/DDBJ databases">
        <authorList>
            <person name="Yamashiro T."/>
            <person name="Shiraishi A."/>
            <person name="Satake H."/>
            <person name="Nakayama K."/>
        </authorList>
    </citation>
    <scope>NUCLEOTIDE SEQUENCE</scope>
</reference>
<proteinExistence type="predicted"/>
<dbReference type="InterPro" id="IPR005379">
    <property type="entry name" value="FDM1-5/IDN2_XH"/>
</dbReference>
<accession>A0ABQ5DEL6</accession>
<feature type="coiled-coil region" evidence="1">
    <location>
        <begin position="119"/>
        <end position="224"/>
    </location>
</feature>
<gene>
    <name evidence="4" type="ORF">Tco_0937162</name>
</gene>
<comment type="caution">
    <text evidence="4">The sequence shown here is derived from an EMBL/GenBank/DDBJ whole genome shotgun (WGS) entry which is preliminary data.</text>
</comment>
<dbReference type="InterPro" id="IPR045177">
    <property type="entry name" value="FDM1-5/IDN2"/>
</dbReference>
<name>A0ABQ5DEL6_9ASTR</name>
<evidence type="ECO:0000313" key="5">
    <source>
        <dbReference type="Proteomes" id="UP001151760"/>
    </source>
</evidence>
<feature type="coiled-coil region" evidence="1">
    <location>
        <begin position="51"/>
        <end position="92"/>
    </location>
</feature>
<protein>
    <submittedName>
        <fullName evidence="4">Involved in de novo 2-like protein</fullName>
    </submittedName>
</protein>
<feature type="compositionally biased region" description="Gly residues" evidence="2">
    <location>
        <begin position="297"/>
        <end position="306"/>
    </location>
</feature>
<organism evidence="4 5">
    <name type="scientific">Tanacetum coccineum</name>
    <dbReference type="NCBI Taxonomy" id="301880"/>
    <lineage>
        <taxon>Eukaryota</taxon>
        <taxon>Viridiplantae</taxon>
        <taxon>Streptophyta</taxon>
        <taxon>Embryophyta</taxon>
        <taxon>Tracheophyta</taxon>
        <taxon>Spermatophyta</taxon>
        <taxon>Magnoliopsida</taxon>
        <taxon>eudicotyledons</taxon>
        <taxon>Gunneridae</taxon>
        <taxon>Pentapetalae</taxon>
        <taxon>asterids</taxon>
        <taxon>campanulids</taxon>
        <taxon>Asterales</taxon>
        <taxon>Asteraceae</taxon>
        <taxon>Asteroideae</taxon>
        <taxon>Anthemideae</taxon>
        <taxon>Anthemidinae</taxon>
        <taxon>Tanacetum</taxon>
    </lineage>
</organism>
<evidence type="ECO:0000256" key="2">
    <source>
        <dbReference type="SAM" id="MobiDB-lite"/>
    </source>
</evidence>
<evidence type="ECO:0000256" key="1">
    <source>
        <dbReference type="SAM" id="Coils"/>
    </source>
</evidence>
<dbReference type="EMBL" id="BQNB010015212">
    <property type="protein sequence ID" value="GJT37297.1"/>
    <property type="molecule type" value="Genomic_DNA"/>
</dbReference>